<dbReference type="AlphaFoldDB" id="A0A081D185"/>
<gene>
    <name evidence="1" type="ORF">RRU01S_27_00690</name>
</gene>
<dbReference type="OrthoDB" id="8366486at2"/>
<evidence type="ECO:0000313" key="1">
    <source>
        <dbReference type="EMBL" id="GAK72681.1"/>
    </source>
</evidence>
<comment type="caution">
    <text evidence="1">The sequence shown here is derived from an EMBL/GenBank/DDBJ whole genome shotgun (WGS) entry which is preliminary data.</text>
</comment>
<sequence length="157" mass="17548">MLHPPKVSKILVFLPEAAGATIVARLADHGFQSVCVSTVPEAFDALRSDEFVFAITSRPDIDLLRNIRVLPVINLEVFFHADISSDGRRVNSKRFDNKAFLERVQFLAVPVPATRSVMATGHVTPLTTKAKRTFRWWTIAANALRSQSRKDTMDAPF</sequence>
<dbReference type="RefSeq" id="WP_045232116.1">
    <property type="nucleotide sequence ID" value="NZ_BBJU01000027.1"/>
</dbReference>
<dbReference type="Proteomes" id="UP000028701">
    <property type="component" value="Unassembled WGS sequence"/>
</dbReference>
<dbReference type="eggNOG" id="ENOG5032HXY">
    <property type="taxonomic scope" value="Bacteria"/>
</dbReference>
<evidence type="ECO:0000313" key="2">
    <source>
        <dbReference type="Proteomes" id="UP000028701"/>
    </source>
</evidence>
<accession>A0A081D185</accession>
<organism evidence="1 2">
    <name type="scientific">Agrobacterium rubi TR3 = NBRC 13261</name>
    <dbReference type="NCBI Taxonomy" id="1368415"/>
    <lineage>
        <taxon>Bacteria</taxon>
        <taxon>Pseudomonadati</taxon>
        <taxon>Pseudomonadota</taxon>
        <taxon>Alphaproteobacteria</taxon>
        <taxon>Hyphomicrobiales</taxon>
        <taxon>Rhizobiaceae</taxon>
        <taxon>Rhizobium/Agrobacterium group</taxon>
        <taxon>Agrobacterium</taxon>
    </lineage>
</organism>
<protein>
    <submittedName>
        <fullName evidence="1">Uncharacterized protein</fullName>
    </submittedName>
</protein>
<dbReference type="EMBL" id="BBJU01000027">
    <property type="protein sequence ID" value="GAK72681.1"/>
    <property type="molecule type" value="Genomic_DNA"/>
</dbReference>
<reference evidence="1 2" key="1">
    <citation type="submission" date="2014-08" db="EMBL/GenBank/DDBJ databases">
        <title>Whole genome shotgun sequence of Rhizobium rubi NBRC 13261.</title>
        <authorList>
            <person name="Katano-Makiyama Y."/>
            <person name="Hosoyama A."/>
            <person name="Hashimoto M."/>
            <person name="Hosoyama Y."/>
            <person name="Noguchi M."/>
            <person name="Tsuchikane K."/>
            <person name="Uohara A."/>
            <person name="Ohji S."/>
            <person name="Ichikawa N."/>
            <person name="Kimura A."/>
            <person name="Yamazoe A."/>
            <person name="Fujita N."/>
        </authorList>
    </citation>
    <scope>NUCLEOTIDE SEQUENCE [LARGE SCALE GENOMIC DNA]</scope>
    <source>
        <strain evidence="1 2">NBRC 13261</strain>
    </source>
</reference>
<name>A0A081D185_9HYPH</name>
<proteinExistence type="predicted"/>